<reference evidence="1" key="1">
    <citation type="submission" date="2020-05" db="EMBL/GenBank/DDBJ databases">
        <title>Large-scale comparative analyses of tick genomes elucidate their genetic diversity and vector capacities.</title>
        <authorList>
            <person name="Jia N."/>
            <person name="Wang J."/>
            <person name="Shi W."/>
            <person name="Du L."/>
            <person name="Sun Y."/>
            <person name="Zhan W."/>
            <person name="Jiang J."/>
            <person name="Wang Q."/>
            <person name="Zhang B."/>
            <person name="Ji P."/>
            <person name="Sakyi L.B."/>
            <person name="Cui X."/>
            <person name="Yuan T."/>
            <person name="Jiang B."/>
            <person name="Yang W."/>
            <person name="Lam T.T.-Y."/>
            <person name="Chang Q."/>
            <person name="Ding S."/>
            <person name="Wang X."/>
            <person name="Zhu J."/>
            <person name="Ruan X."/>
            <person name="Zhao L."/>
            <person name="Wei J."/>
            <person name="Que T."/>
            <person name="Du C."/>
            <person name="Cheng J."/>
            <person name="Dai P."/>
            <person name="Han X."/>
            <person name="Huang E."/>
            <person name="Gao Y."/>
            <person name="Liu J."/>
            <person name="Shao H."/>
            <person name="Ye R."/>
            <person name="Li L."/>
            <person name="Wei W."/>
            <person name="Wang X."/>
            <person name="Wang C."/>
            <person name="Yang T."/>
            <person name="Huo Q."/>
            <person name="Li W."/>
            <person name="Guo W."/>
            <person name="Chen H."/>
            <person name="Zhou L."/>
            <person name="Ni X."/>
            <person name="Tian J."/>
            <person name="Zhou Y."/>
            <person name="Sheng Y."/>
            <person name="Liu T."/>
            <person name="Pan Y."/>
            <person name="Xia L."/>
            <person name="Li J."/>
            <person name="Zhao F."/>
            <person name="Cao W."/>
        </authorList>
    </citation>
    <scope>NUCLEOTIDE SEQUENCE</scope>
    <source>
        <strain evidence="1">Hyas-2018</strain>
    </source>
</reference>
<evidence type="ECO:0000313" key="2">
    <source>
        <dbReference type="Proteomes" id="UP000821845"/>
    </source>
</evidence>
<accession>A0ACB7SPV9</accession>
<name>A0ACB7SPV9_HYAAI</name>
<sequence length="193" mass="21176">MRRETDSERKGHRERAKVKRRHSQRQRRRVPPTAATSAFPQPTLAAEAGSAKERRPSHCGKSESKCGVCAGAPPTSVGVPTEDVDERRVAAGPPPRSRRHLGVRDAHTHTLRQTKRAGASDNSAAATKREETLQKTRSKRDKPAEPPTHSGSSTSAPGLPFHVYLSPNFLRYFLPRDHRDRETGPGPGKMSAA</sequence>
<protein>
    <submittedName>
        <fullName evidence="1">Uncharacterized protein</fullName>
    </submittedName>
</protein>
<proteinExistence type="predicted"/>
<gene>
    <name evidence="1" type="ORF">HPB50_020374</name>
</gene>
<dbReference type="EMBL" id="CM023483">
    <property type="protein sequence ID" value="KAH6936650.1"/>
    <property type="molecule type" value="Genomic_DNA"/>
</dbReference>
<dbReference type="Proteomes" id="UP000821845">
    <property type="component" value="Chromosome 3"/>
</dbReference>
<organism evidence="1 2">
    <name type="scientific">Hyalomma asiaticum</name>
    <name type="common">Tick</name>
    <dbReference type="NCBI Taxonomy" id="266040"/>
    <lineage>
        <taxon>Eukaryota</taxon>
        <taxon>Metazoa</taxon>
        <taxon>Ecdysozoa</taxon>
        <taxon>Arthropoda</taxon>
        <taxon>Chelicerata</taxon>
        <taxon>Arachnida</taxon>
        <taxon>Acari</taxon>
        <taxon>Parasitiformes</taxon>
        <taxon>Ixodida</taxon>
        <taxon>Ixodoidea</taxon>
        <taxon>Ixodidae</taxon>
        <taxon>Hyalomminae</taxon>
        <taxon>Hyalomma</taxon>
    </lineage>
</organism>
<evidence type="ECO:0000313" key="1">
    <source>
        <dbReference type="EMBL" id="KAH6936650.1"/>
    </source>
</evidence>
<keyword evidence="2" id="KW-1185">Reference proteome</keyword>
<comment type="caution">
    <text evidence="1">The sequence shown here is derived from an EMBL/GenBank/DDBJ whole genome shotgun (WGS) entry which is preliminary data.</text>
</comment>